<organism evidence="4 5">
    <name type="scientific">Nibrella viscosa</name>
    <dbReference type="NCBI Taxonomy" id="1084524"/>
    <lineage>
        <taxon>Bacteria</taxon>
        <taxon>Pseudomonadati</taxon>
        <taxon>Bacteroidota</taxon>
        <taxon>Cytophagia</taxon>
        <taxon>Cytophagales</taxon>
        <taxon>Spirosomataceae</taxon>
        <taxon>Nibrella</taxon>
    </lineage>
</organism>
<dbReference type="Pfam" id="PF13568">
    <property type="entry name" value="OMP_b-brl_2"/>
    <property type="match status" value="1"/>
</dbReference>
<feature type="compositionally biased region" description="Basic and acidic residues" evidence="1">
    <location>
        <begin position="64"/>
        <end position="75"/>
    </location>
</feature>
<evidence type="ECO:0000256" key="2">
    <source>
        <dbReference type="SAM" id="SignalP"/>
    </source>
</evidence>
<feature type="signal peptide" evidence="2">
    <location>
        <begin position="1"/>
        <end position="21"/>
    </location>
</feature>
<sequence length="302" mass="33612">MKKVAAACLIFSLIGTGSIHAQSRPVSQPRLYAPTLAVRANRTDFIADPTDEKPVKGRKKKKQAQKERAEYERSKYGKNNSSPADADIYPDYSQPSHLIEMSFRVAPIVSFNTVQGQGTYQSFTDNGVGVRLSVGPSLDYFFYKNRYSFSTGLWYTIKRSGYVMPGSFGQPRWDPSAPMQRSVYNLQYVQVPLTVKMFANNIAPQVRLYVQCGGVADVKLSEKPLNETTDGLYRYAESSGKRRQYGFADLGMLVGAGIQYKLNNTNALNMGLTYQRGLIDVARGTGLVSKNNLLGLDLAFKF</sequence>
<keyword evidence="5" id="KW-1185">Reference proteome</keyword>
<dbReference type="InterPro" id="IPR025665">
    <property type="entry name" value="Beta-barrel_OMP_2"/>
</dbReference>
<proteinExistence type="predicted"/>
<name>A0ABP8KN02_9BACT</name>
<keyword evidence="2" id="KW-0732">Signal</keyword>
<feature type="domain" description="Outer membrane protein beta-barrel" evidence="3">
    <location>
        <begin position="97"/>
        <end position="281"/>
    </location>
</feature>
<evidence type="ECO:0000313" key="5">
    <source>
        <dbReference type="Proteomes" id="UP001500936"/>
    </source>
</evidence>
<dbReference type="RefSeq" id="WP_345269090.1">
    <property type="nucleotide sequence ID" value="NZ_BAABHB010000007.1"/>
</dbReference>
<evidence type="ECO:0000256" key="1">
    <source>
        <dbReference type="SAM" id="MobiDB-lite"/>
    </source>
</evidence>
<feature type="chain" id="PRO_5045352971" description="Outer membrane protein beta-barrel domain-containing protein" evidence="2">
    <location>
        <begin position="22"/>
        <end position="302"/>
    </location>
</feature>
<protein>
    <recommendedName>
        <fullName evidence="3">Outer membrane protein beta-barrel domain-containing protein</fullName>
    </recommendedName>
</protein>
<reference evidence="5" key="1">
    <citation type="journal article" date="2019" name="Int. J. Syst. Evol. Microbiol.">
        <title>The Global Catalogue of Microorganisms (GCM) 10K type strain sequencing project: providing services to taxonomists for standard genome sequencing and annotation.</title>
        <authorList>
            <consortium name="The Broad Institute Genomics Platform"/>
            <consortium name="The Broad Institute Genome Sequencing Center for Infectious Disease"/>
            <person name="Wu L."/>
            <person name="Ma J."/>
        </authorList>
    </citation>
    <scope>NUCLEOTIDE SEQUENCE [LARGE SCALE GENOMIC DNA]</scope>
    <source>
        <strain evidence="5">JCM 17925</strain>
    </source>
</reference>
<evidence type="ECO:0000259" key="3">
    <source>
        <dbReference type="Pfam" id="PF13568"/>
    </source>
</evidence>
<evidence type="ECO:0000313" key="4">
    <source>
        <dbReference type="EMBL" id="GAA4410129.1"/>
    </source>
</evidence>
<accession>A0ABP8KN02</accession>
<gene>
    <name evidence="4" type="ORF">GCM10023187_34330</name>
</gene>
<dbReference type="EMBL" id="BAABHB010000007">
    <property type="protein sequence ID" value="GAA4410129.1"/>
    <property type="molecule type" value="Genomic_DNA"/>
</dbReference>
<feature type="region of interest" description="Disordered" evidence="1">
    <location>
        <begin position="43"/>
        <end position="87"/>
    </location>
</feature>
<comment type="caution">
    <text evidence="4">The sequence shown here is derived from an EMBL/GenBank/DDBJ whole genome shotgun (WGS) entry which is preliminary data.</text>
</comment>
<dbReference type="Proteomes" id="UP001500936">
    <property type="component" value="Unassembled WGS sequence"/>
</dbReference>